<reference evidence="2" key="1">
    <citation type="journal article" date="2022" name="bioRxiv">
        <title>Sequencing and chromosome-scale assembly of the giantPleurodeles waltlgenome.</title>
        <authorList>
            <person name="Brown T."/>
            <person name="Elewa A."/>
            <person name="Iarovenko S."/>
            <person name="Subramanian E."/>
            <person name="Araus A.J."/>
            <person name="Petzold A."/>
            <person name="Susuki M."/>
            <person name="Suzuki K.-i.T."/>
            <person name="Hayashi T."/>
            <person name="Toyoda A."/>
            <person name="Oliveira C."/>
            <person name="Osipova E."/>
            <person name="Leigh N.D."/>
            <person name="Simon A."/>
            <person name="Yun M.H."/>
        </authorList>
    </citation>
    <scope>NUCLEOTIDE SEQUENCE</scope>
    <source>
        <strain evidence="2">20211129_DDA</strain>
        <tissue evidence="2">Liver</tissue>
    </source>
</reference>
<keyword evidence="3" id="KW-1185">Reference proteome</keyword>
<dbReference type="EMBL" id="JANPWB010000010">
    <property type="protein sequence ID" value="KAJ1135975.1"/>
    <property type="molecule type" value="Genomic_DNA"/>
</dbReference>
<feature type="compositionally biased region" description="Basic and acidic residues" evidence="1">
    <location>
        <begin position="65"/>
        <end position="87"/>
    </location>
</feature>
<dbReference type="AlphaFoldDB" id="A0AAV7Q6Z6"/>
<evidence type="ECO:0000256" key="1">
    <source>
        <dbReference type="SAM" id="MobiDB-lite"/>
    </source>
</evidence>
<proteinExistence type="predicted"/>
<feature type="region of interest" description="Disordered" evidence="1">
    <location>
        <begin position="59"/>
        <end position="102"/>
    </location>
</feature>
<name>A0AAV7Q6Z6_PLEWA</name>
<comment type="caution">
    <text evidence="2">The sequence shown here is derived from an EMBL/GenBank/DDBJ whole genome shotgun (WGS) entry which is preliminary data.</text>
</comment>
<evidence type="ECO:0000313" key="2">
    <source>
        <dbReference type="EMBL" id="KAJ1135975.1"/>
    </source>
</evidence>
<protein>
    <submittedName>
        <fullName evidence="2">Uncharacterized protein</fullName>
    </submittedName>
</protein>
<organism evidence="2 3">
    <name type="scientific">Pleurodeles waltl</name>
    <name type="common">Iberian ribbed newt</name>
    <dbReference type="NCBI Taxonomy" id="8319"/>
    <lineage>
        <taxon>Eukaryota</taxon>
        <taxon>Metazoa</taxon>
        <taxon>Chordata</taxon>
        <taxon>Craniata</taxon>
        <taxon>Vertebrata</taxon>
        <taxon>Euteleostomi</taxon>
        <taxon>Amphibia</taxon>
        <taxon>Batrachia</taxon>
        <taxon>Caudata</taxon>
        <taxon>Salamandroidea</taxon>
        <taxon>Salamandridae</taxon>
        <taxon>Pleurodelinae</taxon>
        <taxon>Pleurodeles</taxon>
    </lineage>
</organism>
<accession>A0AAV7Q6Z6</accession>
<dbReference type="Proteomes" id="UP001066276">
    <property type="component" value="Chromosome 6"/>
</dbReference>
<sequence length="102" mass="11795">MLMRRAVTRIWKHNGAVKLCSFNMVNVVREEGSVTEEKTPEHWKRVTLPYSLPGSTYEPTTLGRWKPDSRGIHEEEKRETMADHGERNPMIISYPHSVGDMS</sequence>
<evidence type="ECO:0000313" key="3">
    <source>
        <dbReference type="Proteomes" id="UP001066276"/>
    </source>
</evidence>
<gene>
    <name evidence="2" type="ORF">NDU88_002404</name>
</gene>